<reference evidence="3" key="1">
    <citation type="journal article" date="2013" name="Nature">
        <title>Draft genome of the wheat A-genome progenitor Triticum urartu.</title>
        <authorList>
            <person name="Ling H.Q."/>
            <person name="Zhao S."/>
            <person name="Liu D."/>
            <person name="Wang J."/>
            <person name="Sun H."/>
            <person name="Zhang C."/>
            <person name="Fan H."/>
            <person name="Li D."/>
            <person name="Dong L."/>
            <person name="Tao Y."/>
            <person name="Gao C."/>
            <person name="Wu H."/>
            <person name="Li Y."/>
            <person name="Cui Y."/>
            <person name="Guo X."/>
            <person name="Zheng S."/>
            <person name="Wang B."/>
            <person name="Yu K."/>
            <person name="Liang Q."/>
            <person name="Yang W."/>
            <person name="Lou X."/>
            <person name="Chen J."/>
            <person name="Feng M."/>
            <person name="Jian J."/>
            <person name="Zhang X."/>
            <person name="Luo G."/>
            <person name="Jiang Y."/>
            <person name="Liu J."/>
            <person name="Wang Z."/>
            <person name="Sha Y."/>
            <person name="Zhang B."/>
            <person name="Wu H."/>
            <person name="Tang D."/>
            <person name="Shen Q."/>
            <person name="Xue P."/>
            <person name="Zou S."/>
            <person name="Wang X."/>
            <person name="Liu X."/>
            <person name="Wang F."/>
            <person name="Yang Y."/>
            <person name="An X."/>
            <person name="Dong Z."/>
            <person name="Zhang K."/>
            <person name="Zhang X."/>
            <person name="Luo M.C."/>
            <person name="Dvorak J."/>
            <person name="Tong Y."/>
            <person name="Wang J."/>
            <person name="Yang H."/>
            <person name="Li Z."/>
            <person name="Wang D."/>
            <person name="Zhang A."/>
            <person name="Wang J."/>
        </authorList>
    </citation>
    <scope>NUCLEOTIDE SEQUENCE</scope>
    <source>
        <strain evidence="3">cv. G1812</strain>
    </source>
</reference>
<dbReference type="Pfam" id="PF13966">
    <property type="entry name" value="zf-RVT"/>
    <property type="match status" value="1"/>
</dbReference>
<accession>A0A8R7TQL0</accession>
<name>A0A8R7TQL0_TRIUA</name>
<evidence type="ECO:0000313" key="2">
    <source>
        <dbReference type="EnsemblPlants" id="TuG1812G0300000456.01.T01.cds465592"/>
    </source>
</evidence>
<organism evidence="2 3">
    <name type="scientific">Triticum urartu</name>
    <name type="common">Red wild einkorn</name>
    <name type="synonym">Crithodium urartu</name>
    <dbReference type="NCBI Taxonomy" id="4572"/>
    <lineage>
        <taxon>Eukaryota</taxon>
        <taxon>Viridiplantae</taxon>
        <taxon>Streptophyta</taxon>
        <taxon>Embryophyta</taxon>
        <taxon>Tracheophyta</taxon>
        <taxon>Spermatophyta</taxon>
        <taxon>Magnoliopsida</taxon>
        <taxon>Liliopsida</taxon>
        <taxon>Poales</taxon>
        <taxon>Poaceae</taxon>
        <taxon>BOP clade</taxon>
        <taxon>Pooideae</taxon>
        <taxon>Triticodae</taxon>
        <taxon>Triticeae</taxon>
        <taxon>Triticinae</taxon>
        <taxon>Triticum</taxon>
    </lineage>
</organism>
<dbReference type="InterPro" id="IPR026960">
    <property type="entry name" value="RVT-Znf"/>
</dbReference>
<sequence length="92" mass="10814">MVMNTKHHRENWLEGSGGVSDLNTNSNEWTELWHIKVSSKLKVFLWRLAQHSIPSMDVLHRRNMSTTRRCALYGCDDSWRHALLECTMSRCI</sequence>
<reference evidence="2" key="3">
    <citation type="submission" date="2022-06" db="UniProtKB">
        <authorList>
            <consortium name="EnsemblPlants"/>
        </authorList>
    </citation>
    <scope>IDENTIFICATION</scope>
</reference>
<dbReference type="Proteomes" id="UP000015106">
    <property type="component" value="Chromosome 3"/>
</dbReference>
<evidence type="ECO:0000259" key="1">
    <source>
        <dbReference type="Pfam" id="PF13966"/>
    </source>
</evidence>
<proteinExistence type="predicted"/>
<protein>
    <recommendedName>
        <fullName evidence="1">Reverse transcriptase zinc-binding domain-containing protein</fullName>
    </recommendedName>
</protein>
<dbReference type="AlphaFoldDB" id="A0A8R7TQL0"/>
<feature type="domain" description="Reverse transcriptase zinc-binding" evidence="1">
    <location>
        <begin position="24"/>
        <end position="90"/>
    </location>
</feature>
<reference evidence="2" key="2">
    <citation type="submission" date="2018-03" db="EMBL/GenBank/DDBJ databases">
        <title>The Triticum urartu genome reveals the dynamic nature of wheat genome evolution.</title>
        <authorList>
            <person name="Ling H."/>
            <person name="Ma B."/>
            <person name="Shi X."/>
            <person name="Liu H."/>
            <person name="Dong L."/>
            <person name="Sun H."/>
            <person name="Cao Y."/>
            <person name="Gao Q."/>
            <person name="Zheng S."/>
            <person name="Li Y."/>
            <person name="Yu Y."/>
            <person name="Du H."/>
            <person name="Qi M."/>
            <person name="Li Y."/>
            <person name="Yu H."/>
            <person name="Cui Y."/>
            <person name="Wang N."/>
            <person name="Chen C."/>
            <person name="Wu H."/>
            <person name="Zhao Y."/>
            <person name="Zhang J."/>
            <person name="Li Y."/>
            <person name="Zhou W."/>
            <person name="Zhang B."/>
            <person name="Hu W."/>
            <person name="Eijk M."/>
            <person name="Tang J."/>
            <person name="Witsenboer H."/>
            <person name="Zhao S."/>
            <person name="Li Z."/>
            <person name="Zhang A."/>
            <person name="Wang D."/>
            <person name="Liang C."/>
        </authorList>
    </citation>
    <scope>NUCLEOTIDE SEQUENCE [LARGE SCALE GENOMIC DNA]</scope>
    <source>
        <strain evidence="2">cv. G1812</strain>
    </source>
</reference>
<dbReference type="Gramene" id="TuG1812G0300000456.01.T01">
    <property type="protein sequence ID" value="TuG1812G0300000456.01.T01.cds465592"/>
    <property type="gene ID" value="TuG1812G0300000456.01"/>
</dbReference>
<dbReference type="EnsemblPlants" id="TuG1812G0300000456.01.T01">
    <property type="protein sequence ID" value="TuG1812G0300000456.01.T01.cds465592"/>
    <property type="gene ID" value="TuG1812G0300000456.01"/>
</dbReference>
<evidence type="ECO:0000313" key="3">
    <source>
        <dbReference type="Proteomes" id="UP000015106"/>
    </source>
</evidence>
<keyword evidence="3" id="KW-1185">Reference proteome</keyword>